<sequence length="66" mass="7739">MPHLSLIFCLFIFCIYKHRNPFDTSGFIVSFLMAFEFIFVSSSFQLSFMLVHMVDGFVIFFLSLLV</sequence>
<proteinExistence type="predicted"/>
<name>A0A2P2JN16_RHIMU</name>
<organism evidence="2">
    <name type="scientific">Rhizophora mucronata</name>
    <name type="common">Asiatic mangrove</name>
    <dbReference type="NCBI Taxonomy" id="61149"/>
    <lineage>
        <taxon>Eukaryota</taxon>
        <taxon>Viridiplantae</taxon>
        <taxon>Streptophyta</taxon>
        <taxon>Embryophyta</taxon>
        <taxon>Tracheophyta</taxon>
        <taxon>Spermatophyta</taxon>
        <taxon>Magnoliopsida</taxon>
        <taxon>eudicotyledons</taxon>
        <taxon>Gunneridae</taxon>
        <taxon>Pentapetalae</taxon>
        <taxon>rosids</taxon>
        <taxon>fabids</taxon>
        <taxon>Malpighiales</taxon>
        <taxon>Rhizophoraceae</taxon>
        <taxon>Rhizophora</taxon>
    </lineage>
</organism>
<reference evidence="2" key="1">
    <citation type="submission" date="2018-02" db="EMBL/GenBank/DDBJ databases">
        <title>Rhizophora mucronata_Transcriptome.</title>
        <authorList>
            <person name="Meera S.P."/>
            <person name="Sreeshan A."/>
            <person name="Augustine A."/>
        </authorList>
    </citation>
    <scope>NUCLEOTIDE SEQUENCE</scope>
    <source>
        <tissue evidence="2">Leaf</tissue>
    </source>
</reference>
<keyword evidence="1" id="KW-0472">Membrane</keyword>
<evidence type="ECO:0000256" key="1">
    <source>
        <dbReference type="SAM" id="Phobius"/>
    </source>
</evidence>
<keyword evidence="1" id="KW-0812">Transmembrane</keyword>
<dbReference type="AlphaFoldDB" id="A0A2P2JN16"/>
<keyword evidence="1" id="KW-1133">Transmembrane helix</keyword>
<evidence type="ECO:0000313" key="2">
    <source>
        <dbReference type="EMBL" id="MBW94853.1"/>
    </source>
</evidence>
<dbReference type="EMBL" id="GGEC01014370">
    <property type="protein sequence ID" value="MBW94853.1"/>
    <property type="molecule type" value="Transcribed_RNA"/>
</dbReference>
<feature type="transmembrane region" description="Helical" evidence="1">
    <location>
        <begin position="43"/>
        <end position="65"/>
    </location>
</feature>
<protein>
    <submittedName>
        <fullName evidence="2">Uncharacterized protein</fullName>
    </submittedName>
</protein>
<accession>A0A2P2JN16</accession>